<feature type="region of interest" description="Disordered" evidence="1">
    <location>
        <begin position="85"/>
        <end position="106"/>
    </location>
</feature>
<accession>A0AA89C9E8</accession>
<sequence length="918" mass="102114">MESDKMLDITEEKRPSKNEKYKRKSRRIFNDELLTTEDIDNIGEQFITKSMEIVQVNLTGLGDTSFGREVGVLDRGKKLLMCQDGAGEQKGRSQMDLNSKSTTSINKAENPGQFILEERKDEQNKVKQSVFTKIKTIANLSSSTSIPSDLELIQSLEECPWRVVYVKKATIAFDTTRMAPTLIQGSIEEENKKERMRFRENRRALRNPRFSEKWSPSHRHLERVKYSRQAKEKRVEQFVSLRNKTKRHLFSPIPPASSPSSLSTDTDTVYDSETSNGKLELTGQSSSSSSDIIEEPGYVVIQGNFRPQSVALSRLGDYRPDASRMDDYRTVASRIDGNCMDSSNNAIDDGFNESKLTKIKLRTCSSPSDLVTKVKKTNRYGAKKWTQEFLIFGLSVRFEGHLGCFSSSSCTFPITGTWVTSDKGTLTFTSTTIPSFPTNYFGPLSFTCDTQSGNKYMAISSSFSHFGTDFEAYICLELTQISTNKYTFYMGSDFNATVGNERIKSAATGAARSFSEVCDRTVYEDGTYSVMIKDGTISSERIDCPSYLQSTWQYSYDDGSGSNACAAGSECDVCSDSQTLQFNYTICSQPIMYSYETNNFRFTCLVITASSDRVYVSQYPQNCQAGQTPTNVSSPGAALVFTQIASGTTTIATTTTTTTENTEVSSASGLGGGGIAAIVIFMLICIAAIAALVMYILWRKYQNKLDNTKPRPDPKYANGEIRNFRRSKHDGVLPEVVVVNENKEIDDETKTPRPTGKVDNVPKLPRLQSTDDVRSSLESAGAISVRRESSIVVSIPTSRSDVDKVSETEEEESATETETEQHDKTESRIEDTILEASEEEEAEVTMNGDVKNKDVVETKKKRKRVRKKKSNVTNRVNPRSPESDRGQSMTPRHGVPLKPGSASKTKASDKIVSTLLIG</sequence>
<reference evidence="3" key="1">
    <citation type="submission" date="2019-08" db="EMBL/GenBank/DDBJ databases">
        <title>The improved chromosome-level genome for the pearl oyster Pinctada fucata martensii using PacBio sequencing and Hi-C.</title>
        <authorList>
            <person name="Zheng Z."/>
        </authorList>
    </citation>
    <scope>NUCLEOTIDE SEQUENCE</scope>
    <source>
        <strain evidence="3">ZZ-2019</strain>
        <tissue evidence="3">Adductor muscle</tissue>
    </source>
</reference>
<comment type="caution">
    <text evidence="3">The sequence shown here is derived from an EMBL/GenBank/DDBJ whole genome shotgun (WGS) entry which is preliminary data.</text>
</comment>
<name>A0AA89C9E8_PINIB</name>
<feature type="region of interest" description="Disordered" evidence="1">
    <location>
        <begin position="249"/>
        <end position="290"/>
    </location>
</feature>
<feature type="compositionally biased region" description="Basic and acidic residues" evidence="1">
    <location>
        <begin position="1"/>
        <end position="19"/>
    </location>
</feature>
<feature type="region of interest" description="Disordered" evidence="1">
    <location>
        <begin position="796"/>
        <end position="918"/>
    </location>
</feature>
<feature type="compositionally biased region" description="Basic residues" evidence="1">
    <location>
        <begin position="859"/>
        <end position="870"/>
    </location>
</feature>
<feature type="compositionally biased region" description="Polar residues" evidence="1">
    <location>
        <begin position="264"/>
        <end position="277"/>
    </location>
</feature>
<protein>
    <submittedName>
        <fullName evidence="3">Uncharacterized protein</fullName>
    </submittedName>
</protein>
<keyword evidence="2" id="KW-0812">Transmembrane</keyword>
<feature type="compositionally biased region" description="Polar residues" evidence="1">
    <location>
        <begin position="95"/>
        <end position="106"/>
    </location>
</feature>
<keyword evidence="2" id="KW-1133">Transmembrane helix</keyword>
<feature type="transmembrane region" description="Helical" evidence="2">
    <location>
        <begin position="675"/>
        <end position="698"/>
    </location>
</feature>
<evidence type="ECO:0000313" key="3">
    <source>
        <dbReference type="EMBL" id="KAK3100776.1"/>
    </source>
</evidence>
<proteinExistence type="predicted"/>
<feature type="compositionally biased region" description="Acidic residues" evidence="1">
    <location>
        <begin position="808"/>
        <end position="818"/>
    </location>
</feature>
<evidence type="ECO:0000256" key="2">
    <source>
        <dbReference type="SAM" id="Phobius"/>
    </source>
</evidence>
<organism evidence="3 4">
    <name type="scientific">Pinctada imbricata</name>
    <name type="common">Atlantic pearl-oyster</name>
    <name type="synonym">Pinctada martensii</name>
    <dbReference type="NCBI Taxonomy" id="66713"/>
    <lineage>
        <taxon>Eukaryota</taxon>
        <taxon>Metazoa</taxon>
        <taxon>Spiralia</taxon>
        <taxon>Lophotrochozoa</taxon>
        <taxon>Mollusca</taxon>
        <taxon>Bivalvia</taxon>
        <taxon>Autobranchia</taxon>
        <taxon>Pteriomorphia</taxon>
        <taxon>Pterioida</taxon>
        <taxon>Pterioidea</taxon>
        <taxon>Pteriidae</taxon>
        <taxon>Pinctada</taxon>
    </lineage>
</organism>
<feature type="region of interest" description="Disordered" evidence="1">
    <location>
        <begin position="1"/>
        <end position="22"/>
    </location>
</feature>
<dbReference type="EMBL" id="VSWD01000006">
    <property type="protein sequence ID" value="KAK3100776.1"/>
    <property type="molecule type" value="Genomic_DNA"/>
</dbReference>
<evidence type="ECO:0000256" key="1">
    <source>
        <dbReference type="SAM" id="MobiDB-lite"/>
    </source>
</evidence>
<dbReference type="AlphaFoldDB" id="A0AA89C9E8"/>
<keyword evidence="2" id="KW-0472">Membrane</keyword>
<gene>
    <name evidence="3" type="ORF">FSP39_025177</name>
</gene>
<feature type="compositionally biased region" description="Basic and acidic residues" evidence="1">
    <location>
        <begin position="819"/>
        <end position="831"/>
    </location>
</feature>
<feature type="region of interest" description="Disordered" evidence="1">
    <location>
        <begin position="743"/>
        <end position="781"/>
    </location>
</feature>
<feature type="compositionally biased region" description="Acidic residues" evidence="1">
    <location>
        <begin position="832"/>
        <end position="843"/>
    </location>
</feature>
<evidence type="ECO:0000313" key="4">
    <source>
        <dbReference type="Proteomes" id="UP001186944"/>
    </source>
</evidence>
<dbReference type="Proteomes" id="UP001186944">
    <property type="component" value="Unassembled WGS sequence"/>
</dbReference>
<keyword evidence="4" id="KW-1185">Reference proteome</keyword>